<dbReference type="Pfam" id="PF22042">
    <property type="entry name" value="EF-G_D2"/>
    <property type="match status" value="1"/>
</dbReference>
<dbReference type="Gene3D" id="2.40.30.10">
    <property type="entry name" value="Translation factors"/>
    <property type="match status" value="1"/>
</dbReference>
<dbReference type="SMART" id="SM00889">
    <property type="entry name" value="EFG_IV"/>
    <property type="match status" value="1"/>
</dbReference>
<dbReference type="PRINTS" id="PR00315">
    <property type="entry name" value="ELONGATNFCT"/>
</dbReference>
<organism evidence="7 8">
    <name type="scientific">Limosilactobacillus coleohominis</name>
    <dbReference type="NCBI Taxonomy" id="181675"/>
    <lineage>
        <taxon>Bacteria</taxon>
        <taxon>Bacillati</taxon>
        <taxon>Bacillota</taxon>
        <taxon>Bacilli</taxon>
        <taxon>Lactobacillales</taxon>
        <taxon>Lactobacillaceae</taxon>
        <taxon>Limosilactobacillus</taxon>
    </lineage>
</organism>
<dbReference type="PANTHER" id="PTHR43261:SF1">
    <property type="entry name" value="RIBOSOME-RELEASING FACTOR 2, MITOCHONDRIAL"/>
    <property type="match status" value="1"/>
</dbReference>
<dbReference type="Gene3D" id="3.30.70.240">
    <property type="match status" value="1"/>
</dbReference>
<dbReference type="InterPro" id="IPR000640">
    <property type="entry name" value="EFG_V-like"/>
</dbReference>
<dbReference type="SUPFAM" id="SSF52540">
    <property type="entry name" value="P-loop containing nucleoside triphosphate hydrolases"/>
    <property type="match status" value="1"/>
</dbReference>
<evidence type="ECO:0000313" key="7">
    <source>
        <dbReference type="EMBL" id="MBM6940656.1"/>
    </source>
</evidence>
<dbReference type="InterPro" id="IPR005225">
    <property type="entry name" value="Small_GTP-bd"/>
</dbReference>
<dbReference type="InterPro" id="IPR035650">
    <property type="entry name" value="Tet_C"/>
</dbReference>
<dbReference type="InterPro" id="IPR027417">
    <property type="entry name" value="P-loop_NTPase"/>
</dbReference>
<sequence>MKNIVMGILAHVDAGKTTLSEALLYRGGTHRKLGRVDDGSAFLDSSSIEKQRGITVFSHQASVQYDDLKLTLLDTPGHVDFTAQTEQVLPVLDYAILVVSATAGIQGSTRTLWRLLDKYQIPTFIFINKTDVISANVERVVNQLQTEFDEGCLPFQSHLTDDDLQDIATTDESALDQYLNNGQISSETIKSLIKNRHVFPIYQGSALKLTGIDELIGGLSQWTSEPTTDQETFTGRVFKISHDDNNERLTWLRVLSGTLTAKSELLNNEKVNQIRVYNGDQFAVKQSVNEGEICAVTGLQSSFPGQGLGTAEDLLLNDTQPVLNYAVDLKGNDPHQCLKALQNLEDEDPHLNIQWSEDLQEIHLQIMGEIQLEIIQELLKQRYNLQVGFSDGQILYKETISDNVEGVGHFEPLRHYAEVHLLLTPAPHGSGVRFHNKCSVDVLPHNWQEQIMTSLKAKQHRGVLIGAPLTDVDITLISGRGSIVHSVGGDFRQATWRAVRQGLMMLLQQDSCKLLEPWYRYRLTIDQEHVGRAINDIQQMAGTFQIDDHSSNTVTIIYGTAPVASMRNYQQTVRSYTHGEGELELSFNGYQGCHNTAEIISKTHYEPTADLENTPDSVFCAHGAGYPVKWDQVPQKAHVPLRE</sequence>
<dbReference type="SUPFAM" id="SSF50447">
    <property type="entry name" value="Translation proteins"/>
    <property type="match status" value="1"/>
</dbReference>
<dbReference type="InterPro" id="IPR020568">
    <property type="entry name" value="Ribosomal_Su5_D2-typ_SF"/>
</dbReference>
<comment type="function">
    <text evidence="1">Abolishes the inhibitory effect of tetracyclin on protein synthesis by a non-covalent modification of the ribosomes.</text>
</comment>
<dbReference type="InterPro" id="IPR053905">
    <property type="entry name" value="EF-G-like_DII"/>
</dbReference>
<keyword evidence="8" id="KW-1185">Reference proteome</keyword>
<dbReference type="NCBIfam" id="TIGR00231">
    <property type="entry name" value="small_GTP"/>
    <property type="match status" value="1"/>
</dbReference>
<evidence type="ECO:0000256" key="2">
    <source>
        <dbReference type="ARBA" id="ARBA00022741"/>
    </source>
</evidence>
<name>A0ABS2GXR1_9LACO</name>
<evidence type="ECO:0000256" key="3">
    <source>
        <dbReference type="ARBA" id="ARBA00022917"/>
    </source>
</evidence>
<dbReference type="PROSITE" id="PS51722">
    <property type="entry name" value="G_TR_2"/>
    <property type="match status" value="1"/>
</dbReference>
<accession>A0ABS2GXR1</accession>
<dbReference type="PRINTS" id="PR01037">
    <property type="entry name" value="TCRTETOQM"/>
</dbReference>
<evidence type="ECO:0000313" key="8">
    <source>
        <dbReference type="Proteomes" id="UP000785625"/>
    </source>
</evidence>
<dbReference type="InterPro" id="IPR005517">
    <property type="entry name" value="Transl_elong_EFG/EF2_IV"/>
</dbReference>
<dbReference type="InterPro" id="IPR009000">
    <property type="entry name" value="Transl_B-barrel_sf"/>
</dbReference>
<dbReference type="CDD" id="cd03711">
    <property type="entry name" value="Tet_C"/>
    <property type="match status" value="1"/>
</dbReference>
<dbReference type="Pfam" id="PF00009">
    <property type="entry name" value="GTP_EFTU"/>
    <property type="match status" value="1"/>
</dbReference>
<dbReference type="SUPFAM" id="SSF54980">
    <property type="entry name" value="EF-G C-terminal domain-like"/>
    <property type="match status" value="2"/>
</dbReference>
<dbReference type="SUPFAM" id="SSF54211">
    <property type="entry name" value="Ribosomal protein S5 domain 2-like"/>
    <property type="match status" value="1"/>
</dbReference>
<evidence type="ECO:0000256" key="1">
    <source>
        <dbReference type="ARBA" id="ARBA00003987"/>
    </source>
</evidence>
<dbReference type="Gene3D" id="3.30.70.870">
    <property type="entry name" value="Elongation Factor G (Translational Gtpase), domain 3"/>
    <property type="match status" value="1"/>
</dbReference>
<dbReference type="InterPro" id="IPR035647">
    <property type="entry name" value="EFG_III/V"/>
</dbReference>
<evidence type="ECO:0000256" key="4">
    <source>
        <dbReference type="ARBA" id="ARBA00023134"/>
    </source>
</evidence>
<dbReference type="Gene3D" id="3.40.50.300">
    <property type="entry name" value="P-loop containing nucleotide triphosphate hydrolases"/>
    <property type="match status" value="1"/>
</dbReference>
<protein>
    <submittedName>
        <fullName evidence="7">TetM/TetW/TetO/TetS family tetracycline resistance ribosomal protection protein</fullName>
    </submittedName>
</protein>
<dbReference type="SMART" id="SM00838">
    <property type="entry name" value="EFG_C"/>
    <property type="match status" value="1"/>
</dbReference>
<dbReference type="Pfam" id="PF14492">
    <property type="entry name" value="EFG_III"/>
    <property type="match status" value="1"/>
</dbReference>
<dbReference type="InterPro" id="IPR014721">
    <property type="entry name" value="Ribsml_uS5_D2-typ_fold_subgr"/>
</dbReference>
<gene>
    <name evidence="7" type="ORF">H5975_04015</name>
</gene>
<dbReference type="EMBL" id="JACJKU010000028">
    <property type="protein sequence ID" value="MBM6940656.1"/>
    <property type="molecule type" value="Genomic_DNA"/>
</dbReference>
<evidence type="ECO:0000259" key="6">
    <source>
        <dbReference type="PROSITE" id="PS51722"/>
    </source>
</evidence>
<feature type="domain" description="Tr-type G" evidence="6">
    <location>
        <begin position="1"/>
        <end position="227"/>
    </location>
</feature>
<dbReference type="Pfam" id="PF03764">
    <property type="entry name" value="EFG_IV"/>
    <property type="match status" value="1"/>
</dbReference>
<evidence type="ECO:0000256" key="5">
    <source>
        <dbReference type="ARBA" id="ARBA00023251"/>
    </source>
</evidence>
<keyword evidence="2" id="KW-0547">Nucleotide-binding</keyword>
<comment type="caution">
    <text evidence="7">The sequence shown here is derived from an EMBL/GenBank/DDBJ whole genome shotgun (WGS) entry which is preliminary data.</text>
</comment>
<dbReference type="Gene3D" id="3.30.230.10">
    <property type="match status" value="1"/>
</dbReference>
<keyword evidence="4" id="KW-0342">GTP-binding</keyword>
<dbReference type="RefSeq" id="WP_204784970.1">
    <property type="nucleotide sequence ID" value="NZ_JACJKU010000028.1"/>
</dbReference>
<dbReference type="PANTHER" id="PTHR43261">
    <property type="entry name" value="TRANSLATION ELONGATION FACTOR G-RELATED"/>
    <property type="match status" value="1"/>
</dbReference>
<dbReference type="Pfam" id="PF00679">
    <property type="entry name" value="EFG_C"/>
    <property type="match status" value="1"/>
</dbReference>
<dbReference type="Proteomes" id="UP000785625">
    <property type="component" value="Unassembled WGS sequence"/>
</dbReference>
<keyword evidence="5" id="KW-0046">Antibiotic resistance</keyword>
<proteinExistence type="predicted"/>
<keyword evidence="3" id="KW-0648">Protein biosynthesis</keyword>
<dbReference type="InterPro" id="IPR000795">
    <property type="entry name" value="T_Tr_GTP-bd_dom"/>
</dbReference>
<reference evidence="7 8" key="1">
    <citation type="journal article" date="2021" name="Sci. Rep.">
        <title>The distribution of antibiotic resistance genes in chicken gut microbiota commensals.</title>
        <authorList>
            <person name="Juricova H."/>
            <person name="Matiasovicova J."/>
            <person name="Kubasova T."/>
            <person name="Cejkova D."/>
            <person name="Rychlik I."/>
        </authorList>
    </citation>
    <scope>NUCLEOTIDE SEQUENCE [LARGE SCALE GENOMIC DNA]</scope>
    <source>
        <strain evidence="7 8">An574</strain>
    </source>
</reference>
<dbReference type="InterPro" id="IPR041095">
    <property type="entry name" value="EFG_II"/>
</dbReference>